<dbReference type="Proteomes" id="UP000018936">
    <property type="component" value="Unassembled WGS sequence"/>
</dbReference>
<dbReference type="PROSITE" id="PS50018">
    <property type="entry name" value="RAS_GTPASE_ACTIV_2"/>
    <property type="match status" value="1"/>
</dbReference>
<evidence type="ECO:0000313" key="3">
    <source>
        <dbReference type="EMBL" id="ETE67995.1"/>
    </source>
</evidence>
<dbReference type="SUPFAM" id="SSF48350">
    <property type="entry name" value="GTPase activation domain, GAP"/>
    <property type="match status" value="1"/>
</dbReference>
<evidence type="ECO:0000313" key="4">
    <source>
        <dbReference type="Proteomes" id="UP000018936"/>
    </source>
</evidence>
<dbReference type="PROSITE" id="PS50096">
    <property type="entry name" value="IQ"/>
    <property type="match status" value="3"/>
</dbReference>
<dbReference type="GO" id="GO:0005096">
    <property type="term" value="F:GTPase activator activity"/>
    <property type="evidence" value="ECO:0007669"/>
    <property type="project" value="TreeGrafter"/>
</dbReference>
<dbReference type="SUPFAM" id="SSF47576">
    <property type="entry name" value="Calponin-homology domain, CH-domain"/>
    <property type="match status" value="1"/>
</dbReference>
<dbReference type="InterPro" id="IPR000048">
    <property type="entry name" value="IQ_motif_EF-hand-BS"/>
</dbReference>
<dbReference type="Pfam" id="PF03836">
    <property type="entry name" value="RasGAP_C"/>
    <property type="match status" value="1"/>
</dbReference>
<dbReference type="Gene3D" id="1.20.5.190">
    <property type="match status" value="1"/>
</dbReference>
<dbReference type="FunFam" id="1.10.506.10:FF:000004">
    <property type="entry name" value="IQ motif containing GTPase activating protein 1"/>
    <property type="match status" value="1"/>
</dbReference>
<dbReference type="CDD" id="cd23767">
    <property type="entry name" value="IQCD"/>
    <property type="match status" value="1"/>
</dbReference>
<dbReference type="SUPFAM" id="SSF143885">
    <property type="entry name" value="RGC domain-like"/>
    <property type="match status" value="1"/>
</dbReference>
<protein>
    <submittedName>
        <fullName evidence="3">Ras GTPase-activating-like protein IQGAP2</fullName>
    </submittedName>
</protein>
<dbReference type="OrthoDB" id="775356at2759"/>
<sequence length="1604" mass="184252">MFPKGLKIPAEECADFPLTIIAYTEGNHFFTYMHVFTFLNLLQNYAIVDDERLSAEEMDERRRQNIAYEYLCHLEEAKRWMEVCLDEELPPTTELEEGLRNGHSGLHFRHTDNTVQWLRAMESIGLPKIFYPETTDVYDRKNIPRMIYCIHALSLYLFKLGIAPQIQDLLGKVDFTEEEISNMRKELEKYGIQMPSFSKIGVHAAVIAINEAIEKGNADQTIKTLQNPNATLVNVDDNFAHEYQKELFGAKKKKEENARLKSDSILEEERDVYEELLTQAEIQGNINKVNLHIALAQVSEAIDMQDEVALMAGLNNPALSLLEVLLKNSSWYLARLFDTKEQRTQIAGVPIILDKNEIQNEVSIANEESDSHKFKLIAVDNINIAIRNCDSNMTIAALMKPEAQLPEVYPSAASVYQTELFNLQQQNAMKYLAHDELSIAVEMLSAVVLLNQALESKNTEAIKVHLSNPSIGFNNVEEENLQRYADTLLSIKLEALSQGQQYLSWNDIQNCIDMVNTQIQEENDKILAVGFINEAIDQGDPIRTIDTLLFPKAKLQNVKEANAWHYQAVLNDAKTCKCQESCDNSSMLWLDEIQRGIDDANRNLEEASKLAIGICMINQCLEKGDSASIITILQSPNFNLKAVPECAEIYYEHLQEAKNLKTKEPDEGPWIKFLIQSSYDYYFNEESGEGTCTPPEGITPKTSWLTGEEIQKIVSEITSNYNREQLWFANEDLIIQLQAKARGFLVRKKYKERKAYLQAQEPSVIKIQAFWKGYKQKKNYSERLQMLQKNVASITKIQSWVKMWLARRAYKERIQYFKDHSDLDFQEELEVTRLREEVVTNIRSSQQMEKDLNLMDIKIGLLVKNRITLQDVVSHSKKLNKKSKNQLQEMVTGEKQGIKGLSKERRKKLEAYQHLFYLLQTNPTYLAKLIFQMPQNKSTKFMDTVIFTLYNYASNQREEYLLLKLFKTALEEEINSKVDQIQDIVTGNPTVIKMVVSFNRGARGQNTLRQLLSSVVKDIMDDKSLVINTSPVEVYKAWVNQLEMQTGEASKLPYDVTTEQALAHPEVMNRLESSIQSLRAVTDKVLASIFSSLNLMPYGLRYIAKVLKNSLHEKFPDATEDELLKIVGNLLYYRFMNPAIVAPDGFDIIDMTAGGQIHSDQRRNLGCVAKVLQHAASNNLFEGENAHLSSMNSYLSETYEKFRNFFQAACVVPEPEEKFNIDEYSDMVTLSKPVIYISIEEIINTHSLLLEHQDAIAPDQNDVLNELLQGLGEVPDVETFLGEGAIDPNDPNKENTLNQLVKTEISLSLTRKYDLREGEEQDIKGLMIKTKRLIMDVIQAQPGESLAKILEIPASEFQETEHMKIIEKRAILDSKTPEKMKHSRSILEEGQLPLEQKKRKIQRNLRTLEQAGLVSSENKYQEIINEIAKDIRNQRRYRQHRKAELVKLQQTLNALNSKKAFYEDQINYYNTYIKTCLDNLTRKNSRRSIKLNGKQEEKSGNKLKNISLKYTAARLYEKGVILEIDELQPNQFKNVMFEITPGEEVGDFDIKAKFLGVEMEKVQLHFQDLLQMQYEGVSVMKMFEKAKVNVNLLIFLLNKKFYGK</sequence>
<dbReference type="EMBL" id="AZIM01001126">
    <property type="protein sequence ID" value="ETE67995.1"/>
    <property type="molecule type" value="Genomic_DNA"/>
</dbReference>
<dbReference type="InterPro" id="IPR008936">
    <property type="entry name" value="Rho_GTPase_activation_prot"/>
</dbReference>
<feature type="domain" description="Ras-GAP" evidence="2">
    <location>
        <begin position="944"/>
        <end position="1177"/>
    </location>
</feature>
<gene>
    <name evidence="3" type="primary">IQGAP2</name>
    <name evidence="3" type="ORF">L345_06221</name>
</gene>
<dbReference type="GO" id="GO:0005516">
    <property type="term" value="F:calmodulin binding"/>
    <property type="evidence" value="ECO:0007669"/>
    <property type="project" value="TreeGrafter"/>
</dbReference>
<dbReference type="PROSITE" id="PS00509">
    <property type="entry name" value="RAS_GTPASE_ACTIV_1"/>
    <property type="match status" value="1"/>
</dbReference>
<keyword evidence="4" id="KW-1185">Reference proteome</keyword>
<organism evidence="3 4">
    <name type="scientific">Ophiophagus hannah</name>
    <name type="common">King cobra</name>
    <name type="synonym">Naja hannah</name>
    <dbReference type="NCBI Taxonomy" id="8665"/>
    <lineage>
        <taxon>Eukaryota</taxon>
        <taxon>Metazoa</taxon>
        <taxon>Chordata</taxon>
        <taxon>Craniata</taxon>
        <taxon>Vertebrata</taxon>
        <taxon>Euteleostomi</taxon>
        <taxon>Lepidosauria</taxon>
        <taxon>Squamata</taxon>
        <taxon>Bifurcata</taxon>
        <taxon>Unidentata</taxon>
        <taxon>Episquamata</taxon>
        <taxon>Toxicofera</taxon>
        <taxon>Serpentes</taxon>
        <taxon>Colubroidea</taxon>
        <taxon>Elapidae</taxon>
        <taxon>Elapinae</taxon>
        <taxon>Ophiophagus</taxon>
    </lineage>
</organism>
<evidence type="ECO:0000259" key="2">
    <source>
        <dbReference type="PROSITE" id="PS50018"/>
    </source>
</evidence>
<dbReference type="InterPro" id="IPR023152">
    <property type="entry name" value="RasGAP_CS"/>
</dbReference>
<comment type="caution">
    <text evidence="3">The sequence shown here is derived from an EMBL/GenBank/DDBJ whole genome shotgun (WGS) entry which is preliminary data.</text>
</comment>
<dbReference type="Pfam" id="PF00612">
    <property type="entry name" value="IQ"/>
    <property type="match status" value="3"/>
</dbReference>
<dbReference type="Pfam" id="PF00616">
    <property type="entry name" value="RasGAP"/>
    <property type="match status" value="1"/>
</dbReference>
<dbReference type="InterPro" id="IPR001936">
    <property type="entry name" value="RasGAP_dom"/>
</dbReference>
<dbReference type="Gene3D" id="1.10.506.10">
    <property type="entry name" value="GTPase Activation - p120gap, domain 1"/>
    <property type="match status" value="1"/>
</dbReference>
<dbReference type="GO" id="GO:1903479">
    <property type="term" value="P:mitotic actomyosin contractile ring assembly actin filament organization"/>
    <property type="evidence" value="ECO:0007669"/>
    <property type="project" value="TreeGrafter"/>
</dbReference>
<dbReference type="Gene3D" id="1.10.418.10">
    <property type="entry name" value="Calponin-like domain"/>
    <property type="match status" value="2"/>
</dbReference>
<dbReference type="PANTHER" id="PTHR14149:SF12">
    <property type="entry name" value="RAS GTPASE-ACTIVATING-LIKE PROTEIN IQGAP2"/>
    <property type="match status" value="1"/>
</dbReference>
<feature type="coiled-coil region" evidence="1">
    <location>
        <begin position="166"/>
        <end position="193"/>
    </location>
</feature>
<dbReference type="InterPro" id="IPR000593">
    <property type="entry name" value="RasGAP_C"/>
</dbReference>
<dbReference type="CDD" id="cd05131">
    <property type="entry name" value="RasGAP_IQGAP2"/>
    <property type="match status" value="1"/>
</dbReference>
<name>V8P133_OPHHA</name>
<feature type="coiled-coil region" evidence="1">
    <location>
        <begin position="1438"/>
        <end position="1465"/>
    </location>
</feature>
<reference evidence="3 4" key="1">
    <citation type="journal article" date="2013" name="Proc. Natl. Acad. Sci. U.S.A.">
        <title>The king cobra genome reveals dynamic gene evolution and adaptation in the snake venom system.</title>
        <authorList>
            <person name="Vonk F.J."/>
            <person name="Casewell N.R."/>
            <person name="Henkel C.V."/>
            <person name="Heimberg A.M."/>
            <person name="Jansen H.J."/>
            <person name="McCleary R.J."/>
            <person name="Kerkkamp H.M."/>
            <person name="Vos R.A."/>
            <person name="Guerreiro I."/>
            <person name="Calvete J.J."/>
            <person name="Wuster W."/>
            <person name="Woods A.E."/>
            <person name="Logan J.M."/>
            <person name="Harrison R.A."/>
            <person name="Castoe T.A."/>
            <person name="de Koning A.P."/>
            <person name="Pollock D.D."/>
            <person name="Yandell M."/>
            <person name="Calderon D."/>
            <person name="Renjifo C."/>
            <person name="Currier R.B."/>
            <person name="Salgado D."/>
            <person name="Pla D."/>
            <person name="Sanz L."/>
            <person name="Hyder A.S."/>
            <person name="Ribeiro J.M."/>
            <person name="Arntzen J.W."/>
            <person name="van den Thillart G.E."/>
            <person name="Boetzer M."/>
            <person name="Pirovano W."/>
            <person name="Dirks R.P."/>
            <person name="Spaink H.P."/>
            <person name="Duboule D."/>
            <person name="McGlinn E."/>
            <person name="Kini R.M."/>
            <person name="Richardson M.K."/>
        </authorList>
    </citation>
    <scope>NUCLEOTIDE SEQUENCE</scope>
    <source>
        <tissue evidence="3">Blood</tissue>
    </source>
</reference>
<evidence type="ECO:0000256" key="1">
    <source>
        <dbReference type="SAM" id="Coils"/>
    </source>
</evidence>
<dbReference type="SMART" id="SM00015">
    <property type="entry name" value="IQ"/>
    <property type="match status" value="3"/>
</dbReference>
<dbReference type="GO" id="GO:0005938">
    <property type="term" value="C:cell cortex"/>
    <property type="evidence" value="ECO:0007669"/>
    <property type="project" value="TreeGrafter"/>
</dbReference>
<dbReference type="PANTHER" id="PTHR14149">
    <property type="entry name" value="RAS GTPASE-ACTIVATING PROTEIN WITH IQ MOTIF"/>
    <property type="match status" value="1"/>
</dbReference>
<dbReference type="SMART" id="SM00323">
    <property type="entry name" value="RasGAP"/>
    <property type="match status" value="1"/>
</dbReference>
<dbReference type="GO" id="GO:0051015">
    <property type="term" value="F:actin filament binding"/>
    <property type="evidence" value="ECO:0007669"/>
    <property type="project" value="TreeGrafter"/>
</dbReference>
<proteinExistence type="predicted"/>
<keyword evidence="1" id="KW-0175">Coiled coil</keyword>
<accession>V8P133</accession>
<dbReference type="InterPro" id="IPR036872">
    <property type="entry name" value="CH_dom_sf"/>
</dbReference>